<dbReference type="Pfam" id="PF00335">
    <property type="entry name" value="Tetraspanin"/>
    <property type="match status" value="1"/>
</dbReference>
<evidence type="ECO:0000256" key="3">
    <source>
        <dbReference type="ARBA" id="ARBA00022692"/>
    </source>
</evidence>
<evidence type="ECO:0000256" key="5">
    <source>
        <dbReference type="ARBA" id="ARBA00023136"/>
    </source>
</evidence>
<evidence type="ECO:0000256" key="2">
    <source>
        <dbReference type="ARBA" id="ARBA00006840"/>
    </source>
</evidence>
<feature type="transmembrane region" description="Helical" evidence="6">
    <location>
        <begin position="15"/>
        <end position="36"/>
    </location>
</feature>
<feature type="transmembrane region" description="Helical" evidence="6">
    <location>
        <begin position="76"/>
        <end position="100"/>
    </location>
</feature>
<dbReference type="AlphaFoldDB" id="A0A8J5HD75"/>
<sequence length="262" mass="28891">MATARNASHGSTTALLNFVALLCSIPVIGAGIWLSSKQDNECVHLARWPVVILGVLLLLASLAGFVGAYWNRPALLAAYFSCMAALIVILFSLVAFAYAVTAPDGSYAVPGRAYREYRLAGYSDWLRHYALSRWPEIRLCLRASELCREIGRDRPYLTAYQFFHTELSPLQSGCCKPPAVCGYEYVNPTLWVNPSEPVASSDCLMWSSEDGRLCYDCASCKGALLGSLRSEWRRAAVVLVIAAVLFVWVYAFACCAFNTTRK</sequence>
<keyword evidence="5 6" id="KW-0472">Membrane</keyword>
<evidence type="ECO:0000256" key="1">
    <source>
        <dbReference type="ARBA" id="ARBA00004141"/>
    </source>
</evidence>
<evidence type="ECO:0000256" key="6">
    <source>
        <dbReference type="SAM" id="Phobius"/>
    </source>
</evidence>
<dbReference type="PANTHER" id="PTHR32191">
    <property type="entry name" value="TETRASPANIN-8-RELATED"/>
    <property type="match status" value="1"/>
</dbReference>
<evidence type="ECO:0000313" key="8">
    <source>
        <dbReference type="Proteomes" id="UP000734854"/>
    </source>
</evidence>
<dbReference type="GO" id="GO:0009734">
    <property type="term" value="P:auxin-activated signaling pathway"/>
    <property type="evidence" value="ECO:0007669"/>
    <property type="project" value="InterPro"/>
</dbReference>
<keyword evidence="3 6" id="KW-0812">Transmembrane</keyword>
<gene>
    <name evidence="7" type="ORF">ZIOFF_018700</name>
</gene>
<dbReference type="Proteomes" id="UP000734854">
    <property type="component" value="Unassembled WGS sequence"/>
</dbReference>
<dbReference type="OrthoDB" id="664300at2759"/>
<keyword evidence="4 6" id="KW-1133">Transmembrane helix</keyword>
<organism evidence="7 8">
    <name type="scientific">Zingiber officinale</name>
    <name type="common">Ginger</name>
    <name type="synonym">Amomum zingiber</name>
    <dbReference type="NCBI Taxonomy" id="94328"/>
    <lineage>
        <taxon>Eukaryota</taxon>
        <taxon>Viridiplantae</taxon>
        <taxon>Streptophyta</taxon>
        <taxon>Embryophyta</taxon>
        <taxon>Tracheophyta</taxon>
        <taxon>Spermatophyta</taxon>
        <taxon>Magnoliopsida</taxon>
        <taxon>Liliopsida</taxon>
        <taxon>Zingiberales</taxon>
        <taxon>Zingiberaceae</taxon>
        <taxon>Zingiber</taxon>
    </lineage>
</organism>
<protein>
    <submittedName>
        <fullName evidence="7">Uncharacterized protein</fullName>
    </submittedName>
</protein>
<evidence type="ECO:0000313" key="7">
    <source>
        <dbReference type="EMBL" id="KAG6521576.1"/>
    </source>
</evidence>
<keyword evidence="8" id="KW-1185">Reference proteome</keyword>
<feature type="transmembrane region" description="Helical" evidence="6">
    <location>
        <begin position="235"/>
        <end position="253"/>
    </location>
</feature>
<dbReference type="InterPro" id="IPR044991">
    <property type="entry name" value="TET_plant"/>
</dbReference>
<comment type="subcellular location">
    <subcellularLocation>
        <location evidence="1">Membrane</location>
        <topology evidence="1">Multi-pass membrane protein</topology>
    </subcellularLocation>
</comment>
<dbReference type="InterPro" id="IPR018499">
    <property type="entry name" value="Tetraspanin/Peripherin"/>
</dbReference>
<dbReference type="EMBL" id="JACMSC010000005">
    <property type="protein sequence ID" value="KAG6521576.1"/>
    <property type="molecule type" value="Genomic_DNA"/>
</dbReference>
<accession>A0A8J5HD75</accession>
<evidence type="ECO:0000256" key="4">
    <source>
        <dbReference type="ARBA" id="ARBA00022989"/>
    </source>
</evidence>
<comment type="caution">
    <text evidence="7">The sequence shown here is derived from an EMBL/GenBank/DDBJ whole genome shotgun (WGS) entry which is preliminary data.</text>
</comment>
<comment type="similarity">
    <text evidence="2">Belongs to the tetraspanin (TM4SF) family.</text>
</comment>
<reference evidence="7 8" key="1">
    <citation type="submission" date="2020-08" db="EMBL/GenBank/DDBJ databases">
        <title>Plant Genome Project.</title>
        <authorList>
            <person name="Zhang R.-G."/>
        </authorList>
    </citation>
    <scope>NUCLEOTIDE SEQUENCE [LARGE SCALE GENOMIC DNA]</scope>
    <source>
        <tissue evidence="7">Rhizome</tissue>
    </source>
</reference>
<dbReference type="GO" id="GO:0016020">
    <property type="term" value="C:membrane"/>
    <property type="evidence" value="ECO:0007669"/>
    <property type="project" value="UniProtKB-SubCell"/>
</dbReference>
<feature type="transmembrane region" description="Helical" evidence="6">
    <location>
        <begin position="48"/>
        <end position="70"/>
    </location>
</feature>
<proteinExistence type="inferred from homology"/>
<name>A0A8J5HD75_ZINOF</name>